<dbReference type="OrthoDB" id="9554594at2"/>
<gene>
    <name evidence="1" type="ORF">AAE02nite_29590</name>
</gene>
<keyword evidence="2" id="KW-1185">Reference proteome</keyword>
<name>A0A512AZZ7_9BACT</name>
<accession>A0A512AZZ7</accession>
<comment type="caution">
    <text evidence="1">The sequence shown here is derived from an EMBL/GenBank/DDBJ whole genome shotgun (WGS) entry which is preliminary data.</text>
</comment>
<proteinExistence type="predicted"/>
<organism evidence="1 2">
    <name type="scientific">Adhaeribacter aerolatus</name>
    <dbReference type="NCBI Taxonomy" id="670289"/>
    <lineage>
        <taxon>Bacteria</taxon>
        <taxon>Pseudomonadati</taxon>
        <taxon>Bacteroidota</taxon>
        <taxon>Cytophagia</taxon>
        <taxon>Cytophagales</taxon>
        <taxon>Hymenobacteraceae</taxon>
        <taxon>Adhaeribacter</taxon>
    </lineage>
</organism>
<dbReference type="AlphaFoldDB" id="A0A512AZZ7"/>
<sequence length="317" mass="35617">MEQENISFTTSLNVDDWDNNLGGWRCPSLKIPGAEIDAIFSGGQKIDDGKYQILKKHHIIRWADNTPPAKVLASITLTKELTTKELSSKWKKLAIVLPFLATVLTAIISNYSPKGLLKNTQTVDTNENTARKPITTSIDTFRIMFPRGLRAVVSSTNLSQDSVVKDNPSKYLRNKGIALGRVDEGLKKAYAGLVQKSPEEIKFVPWIVDGKPIKIGYSYAIQNAGPISTAQYNEVQLFQGDYYFTIYIHKTSDGEPQGPIIEPTKSGINWDFVKSGISQALEELYLRKKYVEFGDLGVFQEPGGEWEYRLEYTVRTR</sequence>
<evidence type="ECO:0000313" key="1">
    <source>
        <dbReference type="EMBL" id="GEO05295.1"/>
    </source>
</evidence>
<dbReference type="EMBL" id="BJYS01000022">
    <property type="protein sequence ID" value="GEO05295.1"/>
    <property type="molecule type" value="Genomic_DNA"/>
</dbReference>
<evidence type="ECO:0000313" key="2">
    <source>
        <dbReference type="Proteomes" id="UP000321532"/>
    </source>
</evidence>
<dbReference type="RefSeq" id="WP_146898955.1">
    <property type="nucleotide sequence ID" value="NZ_BJYS01000022.1"/>
</dbReference>
<reference evidence="1 2" key="1">
    <citation type="submission" date="2019-07" db="EMBL/GenBank/DDBJ databases">
        <title>Whole genome shotgun sequence of Adhaeribacter aerolatus NBRC 106133.</title>
        <authorList>
            <person name="Hosoyama A."/>
            <person name="Uohara A."/>
            <person name="Ohji S."/>
            <person name="Ichikawa N."/>
        </authorList>
    </citation>
    <scope>NUCLEOTIDE SEQUENCE [LARGE SCALE GENOMIC DNA]</scope>
    <source>
        <strain evidence="1 2">NBRC 106133</strain>
    </source>
</reference>
<protein>
    <submittedName>
        <fullName evidence="1">Uncharacterized protein</fullName>
    </submittedName>
</protein>
<dbReference type="Proteomes" id="UP000321532">
    <property type="component" value="Unassembled WGS sequence"/>
</dbReference>